<accession>A0A922MYK8</accession>
<evidence type="ECO:0000313" key="1">
    <source>
        <dbReference type="EMBL" id="KAH9645252.1"/>
    </source>
</evidence>
<organism evidence="1 2">
    <name type="scientific">Spodoptera exigua</name>
    <name type="common">Beet armyworm</name>
    <name type="synonym">Noctua fulgens</name>
    <dbReference type="NCBI Taxonomy" id="7107"/>
    <lineage>
        <taxon>Eukaryota</taxon>
        <taxon>Metazoa</taxon>
        <taxon>Ecdysozoa</taxon>
        <taxon>Arthropoda</taxon>
        <taxon>Hexapoda</taxon>
        <taxon>Insecta</taxon>
        <taxon>Pterygota</taxon>
        <taxon>Neoptera</taxon>
        <taxon>Endopterygota</taxon>
        <taxon>Lepidoptera</taxon>
        <taxon>Glossata</taxon>
        <taxon>Ditrysia</taxon>
        <taxon>Noctuoidea</taxon>
        <taxon>Noctuidae</taxon>
        <taxon>Amphipyrinae</taxon>
        <taxon>Spodoptera</taxon>
    </lineage>
</organism>
<dbReference type="EMBL" id="JACEFF010000054">
    <property type="protein sequence ID" value="KAH9645252.1"/>
    <property type="molecule type" value="Genomic_DNA"/>
</dbReference>
<proteinExistence type="predicted"/>
<comment type="caution">
    <text evidence="1">The sequence shown here is derived from an EMBL/GenBank/DDBJ whole genome shotgun (WGS) entry which is preliminary data.</text>
</comment>
<dbReference type="Proteomes" id="UP000814243">
    <property type="component" value="Unassembled WGS sequence"/>
</dbReference>
<evidence type="ECO:0000313" key="2">
    <source>
        <dbReference type="Proteomes" id="UP000814243"/>
    </source>
</evidence>
<protein>
    <submittedName>
        <fullName evidence="1">Uncharacterized protein</fullName>
    </submittedName>
</protein>
<name>A0A922MYK8_SPOEX</name>
<dbReference type="AlphaFoldDB" id="A0A922MYK8"/>
<sequence length="108" mass="12110">MSKFGVVCAFATESQVESGAAELSQSLEAGINDTKEFLNATQAHARWLLVNNFDELKVKLNSMLYGLRKVKNQLLQTLAKCDQPKCRALQDKYKIGQLDTEIQYSQVP</sequence>
<reference evidence="1" key="1">
    <citation type="journal article" date="2021" name="G3 (Bethesda)">
        <title>Genome and transcriptome analysis of the beet armyworm Spodoptera exigua reveals targets for pest control. .</title>
        <authorList>
            <person name="Simon S."/>
            <person name="Breeschoten T."/>
            <person name="Jansen H.J."/>
            <person name="Dirks R.P."/>
            <person name="Schranz M.E."/>
            <person name="Ros V.I.D."/>
        </authorList>
    </citation>
    <scope>NUCLEOTIDE SEQUENCE</scope>
    <source>
        <strain evidence="1">TB_SE_WUR_2020</strain>
    </source>
</reference>
<gene>
    <name evidence="1" type="ORF">HF086_012130</name>
</gene>